<organism evidence="1">
    <name type="scientific">Mesocestoides corti</name>
    <name type="common">Flatworm</name>
    <dbReference type="NCBI Taxonomy" id="53468"/>
    <lineage>
        <taxon>Eukaryota</taxon>
        <taxon>Metazoa</taxon>
        <taxon>Spiralia</taxon>
        <taxon>Lophotrochozoa</taxon>
        <taxon>Platyhelminthes</taxon>
        <taxon>Cestoda</taxon>
        <taxon>Eucestoda</taxon>
        <taxon>Cyclophyllidea</taxon>
        <taxon>Mesocestoididae</taxon>
        <taxon>Mesocestoides</taxon>
    </lineage>
</organism>
<reference evidence="1" key="1">
    <citation type="submission" date="2019-11" db="UniProtKB">
        <authorList>
            <consortium name="WormBaseParasite"/>
        </authorList>
    </citation>
    <scope>IDENTIFICATION</scope>
</reference>
<dbReference type="WBParaSite" id="MCU_010691-RA">
    <property type="protein sequence ID" value="MCU_010691-RA"/>
    <property type="gene ID" value="MCU_010691"/>
</dbReference>
<proteinExistence type="predicted"/>
<evidence type="ECO:0000313" key="1">
    <source>
        <dbReference type="WBParaSite" id="MCU_010691-RA"/>
    </source>
</evidence>
<dbReference type="AlphaFoldDB" id="A0A5K3FUG3"/>
<name>A0A5K3FUG3_MESCO</name>
<sequence>GVRECRAGYFNNHEECKEPSQKLRTASLLRTRHARKTGSQPEKDTNGVEYIRSGMASVVDSDGRSLTCGSGL</sequence>
<protein>
    <submittedName>
        <fullName evidence="1">Uncharacterized protein</fullName>
    </submittedName>
</protein>
<accession>A0A5K3FUG3</accession>